<accession>A0A2S8FVT5</accession>
<dbReference type="EMBL" id="PUHY01000006">
    <property type="protein sequence ID" value="PQO36301.1"/>
    <property type="molecule type" value="Genomic_DNA"/>
</dbReference>
<dbReference type="InterPro" id="IPR029058">
    <property type="entry name" value="AB_hydrolase_fold"/>
</dbReference>
<organism evidence="2 3">
    <name type="scientific">Blastopirellula marina</name>
    <dbReference type="NCBI Taxonomy" id="124"/>
    <lineage>
        <taxon>Bacteria</taxon>
        <taxon>Pseudomonadati</taxon>
        <taxon>Planctomycetota</taxon>
        <taxon>Planctomycetia</taxon>
        <taxon>Pirellulales</taxon>
        <taxon>Pirellulaceae</taxon>
        <taxon>Blastopirellula</taxon>
    </lineage>
</organism>
<comment type="caution">
    <text evidence="2">The sequence shown here is derived from an EMBL/GenBank/DDBJ whole genome shotgun (WGS) entry which is preliminary data.</text>
</comment>
<dbReference type="AlphaFoldDB" id="A0A2S8FVT5"/>
<dbReference type="OrthoDB" id="236468at2"/>
<dbReference type="Proteomes" id="UP000238322">
    <property type="component" value="Unassembled WGS sequence"/>
</dbReference>
<proteinExistence type="predicted"/>
<evidence type="ECO:0000313" key="2">
    <source>
        <dbReference type="EMBL" id="PQO36301.1"/>
    </source>
</evidence>
<gene>
    <name evidence="2" type="ORF">C5Y83_10350</name>
</gene>
<evidence type="ECO:0000313" key="3">
    <source>
        <dbReference type="Proteomes" id="UP000238322"/>
    </source>
</evidence>
<sequence>MRTLLLLLAMAATTVAQDAPYDVMPSVESPYYRVRYEANTEEGKLIYPVSYTMWLPPGVDKLRGVIVHQHGCGVGSCRSGQTGAFDLHWQALAKQHDCALVSPVYEQPDMADCQKWCDPRNGSDEAFQAGLSDLAKLSGHPELTSVPWALWGHSGGGHWAGGMLLLHPDRVAAVWLRSGVPMMKEKEGRPKPYEVNEAACGVPTMCNLGTKEGFTVTDGRFSGVWPGVETFFTAMRNAGGLVGIAVDPLTSHECGNQRYLAIVWLDACLTLRLPENSGEPLRPIAANSGWLTPRYEPGETPAEPVNVSKFSQEVANSIWLPTKKIATAWQQYVKDTNIDDTTPPPAPSRLRVEGNVLTWDAEADLESGLAKFEIERDGKVIGQVPAKLKNPFGRPIFQGLQYSDTPAQPLVEMRFIDESAEPSKLYSYRVIAENTVGLKSK</sequence>
<keyword evidence="1" id="KW-0732">Signal</keyword>
<dbReference type="Gene3D" id="3.40.50.1820">
    <property type="entry name" value="alpha/beta hydrolase"/>
    <property type="match status" value="1"/>
</dbReference>
<feature type="signal peptide" evidence="1">
    <location>
        <begin position="1"/>
        <end position="18"/>
    </location>
</feature>
<name>A0A2S8FVT5_9BACT</name>
<feature type="chain" id="PRO_5015462197" description="Esterase PHB depolymerase" evidence="1">
    <location>
        <begin position="19"/>
        <end position="441"/>
    </location>
</feature>
<protein>
    <recommendedName>
        <fullName evidence="4">Esterase PHB depolymerase</fullName>
    </recommendedName>
</protein>
<reference evidence="2 3" key="1">
    <citation type="submission" date="2018-02" db="EMBL/GenBank/DDBJ databases">
        <title>Comparative genomes isolates from brazilian mangrove.</title>
        <authorList>
            <person name="Araujo J.E."/>
            <person name="Taketani R.G."/>
            <person name="Silva M.C.P."/>
            <person name="Loureco M.V."/>
            <person name="Andreote F.D."/>
        </authorList>
    </citation>
    <scope>NUCLEOTIDE SEQUENCE [LARGE SCALE GENOMIC DNA]</scope>
    <source>
        <strain evidence="2 3">Hex-1 MGV</strain>
    </source>
</reference>
<dbReference type="InterPro" id="IPR013783">
    <property type="entry name" value="Ig-like_fold"/>
</dbReference>
<dbReference type="RefSeq" id="WP_105329591.1">
    <property type="nucleotide sequence ID" value="NZ_PUHY01000006.1"/>
</dbReference>
<evidence type="ECO:0000256" key="1">
    <source>
        <dbReference type="SAM" id="SignalP"/>
    </source>
</evidence>
<dbReference type="Gene3D" id="2.60.40.10">
    <property type="entry name" value="Immunoglobulins"/>
    <property type="match status" value="1"/>
</dbReference>
<dbReference type="SUPFAM" id="SSF53474">
    <property type="entry name" value="alpha/beta-Hydrolases"/>
    <property type="match status" value="1"/>
</dbReference>
<evidence type="ECO:0008006" key="4">
    <source>
        <dbReference type="Google" id="ProtNLM"/>
    </source>
</evidence>